<evidence type="ECO:0000259" key="8">
    <source>
        <dbReference type="SMART" id="SM00852"/>
    </source>
</evidence>
<dbReference type="PANTHER" id="PTHR10192">
    <property type="entry name" value="MOLYBDOPTERIN BIOSYNTHESIS PROTEIN"/>
    <property type="match status" value="1"/>
</dbReference>
<dbReference type="InterPro" id="IPR005111">
    <property type="entry name" value="MoeA_C_domain_IV"/>
</dbReference>
<keyword evidence="7" id="KW-0808">Transferase</keyword>
<dbReference type="SUPFAM" id="SSF63867">
    <property type="entry name" value="MoeA C-terminal domain-like"/>
    <property type="match status" value="1"/>
</dbReference>
<dbReference type="InterPro" id="IPR036135">
    <property type="entry name" value="MoeA_linker/N_sf"/>
</dbReference>
<proteinExistence type="inferred from homology"/>
<organism evidence="9 10">
    <name type="scientific">Nocardiopsis suaedae</name>
    <dbReference type="NCBI Taxonomy" id="3018444"/>
    <lineage>
        <taxon>Bacteria</taxon>
        <taxon>Bacillati</taxon>
        <taxon>Actinomycetota</taxon>
        <taxon>Actinomycetes</taxon>
        <taxon>Streptosporangiales</taxon>
        <taxon>Nocardiopsidaceae</taxon>
        <taxon>Nocardiopsis</taxon>
    </lineage>
</organism>
<dbReference type="NCBIfam" id="TIGR00177">
    <property type="entry name" value="molyb_syn"/>
    <property type="match status" value="1"/>
</dbReference>
<name>A0ABT4TMT9_9ACTN</name>
<dbReference type="Gene3D" id="2.170.190.11">
    <property type="entry name" value="Molybdopterin biosynthesis moea protein, domain 3"/>
    <property type="match status" value="1"/>
</dbReference>
<dbReference type="NCBIfam" id="NF045515">
    <property type="entry name" value="Glp_gephyrin"/>
    <property type="match status" value="1"/>
</dbReference>
<dbReference type="InterPro" id="IPR001453">
    <property type="entry name" value="MoaB/Mog_dom"/>
</dbReference>
<protein>
    <recommendedName>
        <fullName evidence="7">Molybdopterin molybdenumtransferase</fullName>
        <ecNumber evidence="7">2.10.1.1</ecNumber>
    </recommendedName>
</protein>
<dbReference type="PANTHER" id="PTHR10192:SF5">
    <property type="entry name" value="GEPHYRIN"/>
    <property type="match status" value="1"/>
</dbReference>
<comment type="similarity">
    <text evidence="3 7">Belongs to the MoeA family.</text>
</comment>
<keyword evidence="7" id="KW-0479">Metal-binding</keyword>
<evidence type="ECO:0000256" key="2">
    <source>
        <dbReference type="ARBA" id="ARBA00005046"/>
    </source>
</evidence>
<comment type="catalytic activity">
    <reaction evidence="6">
        <text>adenylyl-molybdopterin + molybdate = Mo-molybdopterin + AMP + H(+)</text>
        <dbReference type="Rhea" id="RHEA:35047"/>
        <dbReference type="ChEBI" id="CHEBI:15378"/>
        <dbReference type="ChEBI" id="CHEBI:36264"/>
        <dbReference type="ChEBI" id="CHEBI:62727"/>
        <dbReference type="ChEBI" id="CHEBI:71302"/>
        <dbReference type="ChEBI" id="CHEBI:456215"/>
        <dbReference type="EC" id="2.10.1.1"/>
    </reaction>
</comment>
<reference evidence="9" key="1">
    <citation type="submission" date="2023-01" db="EMBL/GenBank/DDBJ databases">
        <title>Draft genome sequence of Nocardiopsis sp. LSu2-4 isolated from halophytes.</title>
        <authorList>
            <person name="Duangmal K."/>
            <person name="Chantavorakit T."/>
        </authorList>
    </citation>
    <scope>NUCLEOTIDE SEQUENCE</scope>
    <source>
        <strain evidence="9">LSu2-4</strain>
    </source>
</reference>
<accession>A0ABT4TMT9</accession>
<gene>
    <name evidence="9" type="ORF">O4U47_15575</name>
</gene>
<keyword evidence="10" id="KW-1185">Reference proteome</keyword>
<dbReference type="Gene3D" id="3.90.105.10">
    <property type="entry name" value="Molybdopterin biosynthesis moea protein, domain 2"/>
    <property type="match status" value="1"/>
</dbReference>
<dbReference type="EC" id="2.10.1.1" evidence="7"/>
<dbReference type="Pfam" id="PF00994">
    <property type="entry name" value="MoCF_biosynth"/>
    <property type="match status" value="1"/>
</dbReference>
<dbReference type="InterPro" id="IPR005110">
    <property type="entry name" value="MoeA_linker/N"/>
</dbReference>
<keyword evidence="7" id="KW-0460">Magnesium</keyword>
<keyword evidence="4 7" id="KW-0500">Molybdenum</keyword>
<dbReference type="EMBL" id="JAQFWP010000027">
    <property type="protein sequence ID" value="MDA2805936.1"/>
    <property type="molecule type" value="Genomic_DNA"/>
</dbReference>
<dbReference type="Gene3D" id="3.40.980.10">
    <property type="entry name" value="MoaB/Mog-like domain"/>
    <property type="match status" value="1"/>
</dbReference>
<evidence type="ECO:0000256" key="6">
    <source>
        <dbReference type="ARBA" id="ARBA00047317"/>
    </source>
</evidence>
<dbReference type="SUPFAM" id="SSF63882">
    <property type="entry name" value="MoeA N-terminal region -like"/>
    <property type="match status" value="1"/>
</dbReference>
<dbReference type="SUPFAM" id="SSF53218">
    <property type="entry name" value="Molybdenum cofactor biosynthesis proteins"/>
    <property type="match status" value="1"/>
</dbReference>
<dbReference type="InterPro" id="IPR038987">
    <property type="entry name" value="MoeA-like"/>
</dbReference>
<dbReference type="InterPro" id="IPR036425">
    <property type="entry name" value="MoaB/Mog-like_dom_sf"/>
</dbReference>
<sequence>MKSVERHITDILGLVRPLPPIELDLLRAQGAVLAEDVTAPVALPPFDNSAMDGYAVVAADVAGASGTAPVRLPVAGDIAAGDTGAHAVRSGYCARIMTGAPMPAGADAVVPVEWTDGGRAEVSVHRPAAAGNAVRRAGGDVREGDTVLRAGARLGAAELGVLASVGRRTAPVRPRPRVAVLSTGEELVEPGKPLAPGQIWESNGYMLTAAAIAAGCDGHRHSFVGDEPAAVLDAIDDVLMQADIVVTTGGVSMGAYDPVKEALSGLGTVRFEQVAMQPGKPQGYGTVGEDATPIITLPGNPVSAFVSFYVLLLPALHRMQGVAPDPLPTVSARLAAPVSSPPGRRSYLRVRLEEDPGADGGPRAVPASRQASHQLSALADADGLAVVPEDAESLPEGTEVAVLRLPRP</sequence>
<feature type="domain" description="MoaB/Mog" evidence="8">
    <location>
        <begin position="179"/>
        <end position="318"/>
    </location>
</feature>
<dbReference type="InterPro" id="IPR036688">
    <property type="entry name" value="MoeA_C_domain_IV_sf"/>
</dbReference>
<dbReference type="CDD" id="cd00887">
    <property type="entry name" value="MoeA"/>
    <property type="match status" value="1"/>
</dbReference>
<evidence type="ECO:0000256" key="3">
    <source>
        <dbReference type="ARBA" id="ARBA00010763"/>
    </source>
</evidence>
<evidence type="ECO:0000256" key="5">
    <source>
        <dbReference type="ARBA" id="ARBA00023150"/>
    </source>
</evidence>
<comment type="caution">
    <text evidence="9">The sequence shown here is derived from an EMBL/GenBank/DDBJ whole genome shotgun (WGS) entry which is preliminary data.</text>
</comment>
<comment type="cofactor">
    <cofactor evidence="7">
        <name>Mg(2+)</name>
        <dbReference type="ChEBI" id="CHEBI:18420"/>
    </cofactor>
</comment>
<keyword evidence="5 7" id="KW-0501">Molybdenum cofactor biosynthesis</keyword>
<dbReference type="Pfam" id="PF03453">
    <property type="entry name" value="MoeA_N"/>
    <property type="match status" value="1"/>
</dbReference>
<dbReference type="RefSeq" id="WP_270678586.1">
    <property type="nucleotide sequence ID" value="NZ_JAQFWP010000027.1"/>
</dbReference>
<dbReference type="Gene3D" id="2.40.340.10">
    <property type="entry name" value="MoeA, C-terminal, domain IV"/>
    <property type="match status" value="1"/>
</dbReference>
<evidence type="ECO:0000313" key="9">
    <source>
        <dbReference type="EMBL" id="MDA2805936.1"/>
    </source>
</evidence>
<evidence type="ECO:0000256" key="4">
    <source>
        <dbReference type="ARBA" id="ARBA00022505"/>
    </source>
</evidence>
<comment type="function">
    <text evidence="1 7">Catalyzes the insertion of molybdate into adenylated molybdopterin with the concomitant release of AMP.</text>
</comment>
<evidence type="ECO:0000256" key="1">
    <source>
        <dbReference type="ARBA" id="ARBA00002901"/>
    </source>
</evidence>
<dbReference type="Proteomes" id="UP001165685">
    <property type="component" value="Unassembled WGS sequence"/>
</dbReference>
<evidence type="ECO:0000313" key="10">
    <source>
        <dbReference type="Proteomes" id="UP001165685"/>
    </source>
</evidence>
<dbReference type="Pfam" id="PF03454">
    <property type="entry name" value="MoeA_C"/>
    <property type="match status" value="1"/>
</dbReference>
<dbReference type="SMART" id="SM00852">
    <property type="entry name" value="MoCF_biosynth"/>
    <property type="match status" value="1"/>
</dbReference>
<comment type="pathway">
    <text evidence="2 7">Cofactor biosynthesis; molybdopterin biosynthesis.</text>
</comment>
<evidence type="ECO:0000256" key="7">
    <source>
        <dbReference type="RuleBase" id="RU365090"/>
    </source>
</evidence>